<evidence type="ECO:0000256" key="6">
    <source>
        <dbReference type="SAM" id="MobiDB-lite"/>
    </source>
</evidence>
<sequence length="958" mass="104993">MLRPRFSSAHHFTLAIFGCQYHGDTPSASKVELIEQFDNLIRDAGVPVERLEQNNLPSRVWMTHWKSPQVFKAWWESDSTRSFWKSLPDDAGFWRETLCLPATRSMHESTGKDPVGFGHCGDLVPLTEKTGYWGAYRSRMTPDFEGDTYSTSMTSLEPAKLETDKIRRGRVQISKFPDNLCVVVEGQDYSAMKEKEREYWDENFDGLTKQWVTNVVTAGLEKGMVSARACHAFAGEKSLGATNGTTSNGTSNGGIFPGLDYIRQTQILYWTDLSKMEHMGRWDKGHVKLRRNFMTAYGPGGEMEGGDILLWVDLGIIKGNEIDAEYIGCYEGTGFLAFDKSGNFASETVTAAELPEIFDKPIACSTAVEGASVNKAYLAERASSSDRLVFAHFMIGIVGNRQSSAEYDDDMKRAKDAGIDAFALNIGVDDYTDTQLDYAYDSANRNGMKVFISFDFHFWPVGNANAVGQKVKKYGDKPAQLRVDDRVFVSSFAGDGLDANAVRSASGSNIFFVPNFTPWGGKTDGIDGALNWMGWPNDGNNKAPKDGKSVSVADGDNNYLKFLGNKKYMAPVSPWFFTHYGPEVDWAKASNPTMHQCSPANTAQNWVFPSGSLIFDRWNEVLQKGFPMVEILTWNDYGESHYIGPLKNKHTDDGASKWSNDMPHNGWLDLSKPFIAAYKNKDTNVAKYIQKDQLIYWYRRNLKGLNCDATDTTSGRAPPNPSENYFQGRPDGWQSMEDAVYVVSLLKSAGTVVIKSGGNTVTKEVPAGATLIKVDAALGKQTFTLKRGNTEVLSDTSLMDITNVCPCGLYNFNAYVGTVATGFSDPMDSAGLASLTVGLRVSTCQPKPSLGTNPASPTQASDPPTVTNPGTGNGNACIEGTFADGQSENYKGLCSYTCGYNYCPPGPCKCTKYGSAVSPPATNGRAGCPATGLDDSYKGLCDYTCNHGYCPPGACRYC</sequence>
<comment type="cofactor">
    <cofactor evidence="1">
        <name>heme b</name>
        <dbReference type="ChEBI" id="CHEBI:60344"/>
    </cofactor>
</comment>
<dbReference type="CDD" id="cd11577">
    <property type="entry name" value="GH71"/>
    <property type="match status" value="1"/>
</dbReference>
<evidence type="ECO:0008006" key="9">
    <source>
        <dbReference type="Google" id="ProtNLM"/>
    </source>
</evidence>
<dbReference type="InterPro" id="IPR025702">
    <property type="entry name" value="OXD"/>
</dbReference>
<dbReference type="Pfam" id="PF13816">
    <property type="entry name" value="Dehydratase_hem"/>
    <property type="match status" value="1"/>
</dbReference>
<evidence type="ECO:0000256" key="3">
    <source>
        <dbReference type="ARBA" id="ARBA00022723"/>
    </source>
</evidence>
<protein>
    <recommendedName>
        <fullName evidence="9">Glucan endo-1,3-alpha-glucosidase agn1</fullName>
    </recommendedName>
</protein>
<evidence type="ECO:0000256" key="5">
    <source>
        <dbReference type="ARBA" id="ARBA00023239"/>
    </source>
</evidence>
<dbReference type="GO" id="GO:0016829">
    <property type="term" value="F:lyase activity"/>
    <property type="evidence" value="ECO:0007669"/>
    <property type="project" value="UniProtKB-KW"/>
</dbReference>
<organism evidence="7 8">
    <name type="scientific">Fusarium avenaceum</name>
    <dbReference type="NCBI Taxonomy" id="40199"/>
    <lineage>
        <taxon>Eukaryota</taxon>
        <taxon>Fungi</taxon>
        <taxon>Dikarya</taxon>
        <taxon>Ascomycota</taxon>
        <taxon>Pezizomycotina</taxon>
        <taxon>Sordariomycetes</taxon>
        <taxon>Hypocreomycetidae</taxon>
        <taxon>Hypocreales</taxon>
        <taxon>Nectriaceae</taxon>
        <taxon>Fusarium</taxon>
        <taxon>Fusarium tricinctum species complex</taxon>
    </lineage>
</organism>
<dbReference type="Pfam" id="PF03659">
    <property type="entry name" value="Glyco_hydro_71"/>
    <property type="match status" value="1"/>
</dbReference>
<feature type="region of interest" description="Disordered" evidence="6">
    <location>
        <begin position="848"/>
        <end position="869"/>
    </location>
</feature>
<evidence type="ECO:0000256" key="2">
    <source>
        <dbReference type="ARBA" id="ARBA00022617"/>
    </source>
</evidence>
<evidence type="ECO:0000313" key="7">
    <source>
        <dbReference type="EMBL" id="KAG5664884.1"/>
    </source>
</evidence>
<dbReference type="Proteomes" id="UP000782241">
    <property type="component" value="Unassembled WGS sequence"/>
</dbReference>
<keyword evidence="2" id="KW-0349">Heme</keyword>
<name>A0A9P7HA29_9HYPO</name>
<dbReference type="GO" id="GO:0051118">
    <property type="term" value="F:glucan endo-1,3-alpha-glucosidase activity"/>
    <property type="evidence" value="ECO:0007669"/>
    <property type="project" value="InterPro"/>
</dbReference>
<evidence type="ECO:0000256" key="1">
    <source>
        <dbReference type="ARBA" id="ARBA00001970"/>
    </source>
</evidence>
<dbReference type="AlphaFoldDB" id="A0A9P7HA29"/>
<keyword evidence="3" id="KW-0479">Metal-binding</keyword>
<dbReference type="PROSITE" id="PS51257">
    <property type="entry name" value="PROKAR_LIPOPROTEIN"/>
    <property type="match status" value="1"/>
</dbReference>
<dbReference type="InterPro" id="IPR005197">
    <property type="entry name" value="Glyco_hydro_71"/>
</dbReference>
<keyword evidence="5" id="KW-0456">Lyase</keyword>
<dbReference type="Gene3D" id="3.20.20.80">
    <property type="entry name" value="Glycosidases"/>
    <property type="match status" value="1"/>
</dbReference>
<gene>
    <name evidence="7" type="ORF">KAF25_008618</name>
</gene>
<dbReference type="GO" id="GO:0046872">
    <property type="term" value="F:metal ion binding"/>
    <property type="evidence" value="ECO:0007669"/>
    <property type="project" value="UniProtKB-KW"/>
</dbReference>
<accession>A0A9P7HA29</accession>
<evidence type="ECO:0000256" key="4">
    <source>
        <dbReference type="ARBA" id="ARBA00023004"/>
    </source>
</evidence>
<comment type="caution">
    <text evidence="7">The sequence shown here is derived from an EMBL/GenBank/DDBJ whole genome shotgun (WGS) entry which is preliminary data.</text>
</comment>
<reference evidence="7" key="1">
    <citation type="submission" date="2021-04" db="EMBL/GenBank/DDBJ databases">
        <title>Draft genome of Fusarium avenaceum strain F156N33, isolated from an atmospheric sample in Virginia.</title>
        <authorList>
            <person name="Yang S."/>
            <person name="Vinatzer B.A."/>
            <person name="Coleman J."/>
        </authorList>
    </citation>
    <scope>NUCLEOTIDE SEQUENCE</scope>
    <source>
        <strain evidence="7">F156N33</strain>
    </source>
</reference>
<keyword evidence="4" id="KW-0408">Iron</keyword>
<proteinExistence type="predicted"/>
<evidence type="ECO:0000313" key="8">
    <source>
        <dbReference type="Proteomes" id="UP000782241"/>
    </source>
</evidence>
<keyword evidence="8" id="KW-1185">Reference proteome</keyword>
<dbReference type="EMBL" id="JAGPUO010000002">
    <property type="protein sequence ID" value="KAG5664884.1"/>
    <property type="molecule type" value="Genomic_DNA"/>
</dbReference>